<accession>A0A5M6I856</accession>
<keyword evidence="2" id="KW-1185">Reference proteome</keyword>
<evidence type="ECO:0000313" key="1">
    <source>
        <dbReference type="EMBL" id="KAA5604426.1"/>
    </source>
</evidence>
<proteinExistence type="predicted"/>
<evidence type="ECO:0000313" key="2">
    <source>
        <dbReference type="Proteomes" id="UP000324065"/>
    </source>
</evidence>
<dbReference type="AlphaFoldDB" id="A0A5M6I856"/>
<organism evidence="1 2">
    <name type="scientific">Roseospira marina</name>
    <dbReference type="NCBI Taxonomy" id="140057"/>
    <lineage>
        <taxon>Bacteria</taxon>
        <taxon>Pseudomonadati</taxon>
        <taxon>Pseudomonadota</taxon>
        <taxon>Alphaproteobacteria</taxon>
        <taxon>Rhodospirillales</taxon>
        <taxon>Rhodospirillaceae</taxon>
        <taxon>Roseospira</taxon>
    </lineage>
</organism>
<dbReference type="EMBL" id="VWPJ01000018">
    <property type="protein sequence ID" value="KAA5604426.1"/>
    <property type="molecule type" value="Genomic_DNA"/>
</dbReference>
<reference evidence="1 2" key="1">
    <citation type="submission" date="2019-09" db="EMBL/GenBank/DDBJ databases">
        <title>Genome sequence of Roseospira marina, one of the more divergent members of the non-sulfur purple photosynthetic bacterial family, the Rhodospirillaceae.</title>
        <authorList>
            <person name="Meyer T."/>
            <person name="Kyndt J."/>
        </authorList>
    </citation>
    <scope>NUCLEOTIDE SEQUENCE [LARGE SCALE GENOMIC DNA]</scope>
    <source>
        <strain evidence="1 2">DSM 15113</strain>
    </source>
</reference>
<dbReference type="Proteomes" id="UP000324065">
    <property type="component" value="Unassembled WGS sequence"/>
</dbReference>
<dbReference type="OrthoDB" id="7069285at2"/>
<gene>
    <name evidence="1" type="ORF">F1188_16340</name>
</gene>
<sequence length="202" mass="21965">MKVKIVEPGFESFTGHFGLVEFQNGVSLRDVEPYELDRLAANVRIENLKGQAAGVADRMVEAHNEVAPVISPLVRGLPEQVMAPVPKTVAEGLPPRVYSEKELGAIADEGGIKMLREIGEKWEVKGRGIAELIHDILDAEDRYCEARGLIKTHRLDMNDGDVVVEGIDEPEKAKDAAAKIGDMAEALNAALAAETNEAQKDE</sequence>
<name>A0A5M6I856_9PROT</name>
<comment type="caution">
    <text evidence="1">The sequence shown here is derived from an EMBL/GenBank/DDBJ whole genome shotgun (WGS) entry which is preliminary data.</text>
</comment>
<dbReference type="RefSeq" id="WP_150063516.1">
    <property type="nucleotide sequence ID" value="NZ_JACHII010000014.1"/>
</dbReference>
<protein>
    <submittedName>
        <fullName evidence="1">Uncharacterized protein</fullName>
    </submittedName>
</protein>